<feature type="active site" description="Proton donor" evidence="1">
    <location>
        <position position="291"/>
    </location>
</feature>
<evidence type="ECO:0000256" key="1">
    <source>
        <dbReference type="HAMAP-Rule" id="MF_02243"/>
    </source>
</evidence>
<dbReference type="Pfam" id="PF16257">
    <property type="entry name" value="UxaE"/>
    <property type="match status" value="1"/>
</dbReference>
<organism evidence="2 3">
    <name type="scientific">Limosilactobacillus ingluviei DSM 15946</name>
    <dbReference type="NCBI Taxonomy" id="1423760"/>
    <lineage>
        <taxon>Bacteria</taxon>
        <taxon>Bacillati</taxon>
        <taxon>Bacillota</taxon>
        <taxon>Bacilli</taxon>
        <taxon>Lactobacillales</taxon>
        <taxon>Lactobacillaceae</taxon>
        <taxon>Limosilactobacillus</taxon>
    </lineage>
</organism>
<comment type="similarity">
    <text evidence="1">Belongs to the UxaE family.</text>
</comment>
<protein>
    <recommendedName>
        <fullName evidence="1">Tagaturonate/fructuronate epimerase</fullName>
        <shortName evidence="1">D-TagA/D-FruA epimerase</shortName>
        <ecNumber evidence="1">5.1.2.7</ecNumber>
    </recommendedName>
</protein>
<keyword evidence="1" id="KW-0413">Isomerase</keyword>
<comment type="catalytic activity">
    <reaction evidence="1">
        <text>keto-D-tagaturonate = keto-D-fructuronate</text>
        <dbReference type="Rhea" id="RHEA:51656"/>
        <dbReference type="ChEBI" id="CHEBI:17886"/>
        <dbReference type="ChEBI" id="CHEBI:59881"/>
        <dbReference type="EC" id="5.1.2.7"/>
    </reaction>
</comment>
<name>A0A0R1UAD0_9LACO</name>
<keyword evidence="1" id="KW-0479">Metal-binding</keyword>
<dbReference type="EC" id="5.1.2.7" evidence="1"/>
<dbReference type="GO" id="GO:0016856">
    <property type="term" value="F:racemase and epimerase activity, acting on hydroxy acids and derivatives"/>
    <property type="evidence" value="ECO:0007669"/>
    <property type="project" value="UniProtKB-UniRule"/>
</dbReference>
<dbReference type="Proteomes" id="UP000050816">
    <property type="component" value="Unassembled WGS sequence"/>
</dbReference>
<evidence type="ECO:0000313" key="2">
    <source>
        <dbReference type="EMBL" id="KRL88024.1"/>
    </source>
</evidence>
<comment type="caution">
    <text evidence="2">The sequence shown here is derived from an EMBL/GenBank/DDBJ whole genome shotgun (WGS) entry which is preliminary data.</text>
</comment>
<feature type="binding site" evidence="1">
    <location>
        <position position="333"/>
    </location>
    <ligand>
        <name>a divalent metal cation</name>
        <dbReference type="ChEBI" id="CHEBI:60240"/>
    </ligand>
</feature>
<gene>
    <name evidence="1" type="primary">uxaE</name>
    <name evidence="2" type="ORF">FC43_GL000580</name>
</gene>
<sequence length="533" mass="61130">MDLNGLLKDVEEILAKVDAGEKVESLSDAGVYVPSVQVDRRNVYFIYHTKDEKDHTVKTLVVYEENPTIGDFDALETLKGENSTLITAALTDHNNQALAKRFPWIKPTSRRNYKYTFGLGDRLGNASNAHLRLFKGTGIMPVLAQQSIRELTLMHRTNTDVLLSASWAVFEEGFTFGWGADGDHVKTEYEVDYAVKVGCSMITLDCTDVINNDAVTMSDEELDKTFNALDDDQKKYFNDTYLDKTFDLGNGNSVHFTKHDVEESVLTFYGAILFAADIYKKFVVPYNLDFEISMDETPYQTTNPNHFFFGNELHKRGIVPTTMAPRFYGEFQKAIDYIGDKDRFEREFVLHEAIAEYFGYKLSIHSGSDKLSVYEIIGRVAKNGWHVKTAGTNWLEALRVIAHKDPEFMVELYKYAYEHLDDVKDFYVFNAQTDGKAPKPENVTVDNVVDVLSDDDGRQVLHTMYGSLMNLKHNYHYVFRDKFWDILLKNQDLYDKYLNIHIAEHIDLLQGKYKTKEEALAALEPKTDISKEY</sequence>
<comment type="cofactor">
    <cofactor evidence="1">
        <name>a divalent metal cation</name>
        <dbReference type="ChEBI" id="CHEBI:60240"/>
    </cofactor>
</comment>
<reference evidence="2 3" key="1">
    <citation type="journal article" date="2015" name="Genome Announc.">
        <title>Expanding the biotechnology potential of lactobacilli through comparative genomics of 213 strains and associated genera.</title>
        <authorList>
            <person name="Sun Z."/>
            <person name="Harris H.M."/>
            <person name="McCann A."/>
            <person name="Guo C."/>
            <person name="Argimon S."/>
            <person name="Zhang W."/>
            <person name="Yang X."/>
            <person name="Jeffery I.B."/>
            <person name="Cooney J.C."/>
            <person name="Kagawa T.F."/>
            <person name="Liu W."/>
            <person name="Song Y."/>
            <person name="Salvetti E."/>
            <person name="Wrobel A."/>
            <person name="Rasinkangas P."/>
            <person name="Parkhill J."/>
            <person name="Rea M.C."/>
            <person name="O'Sullivan O."/>
            <person name="Ritari J."/>
            <person name="Douillard F.P."/>
            <person name="Paul Ross R."/>
            <person name="Yang R."/>
            <person name="Briner A.E."/>
            <person name="Felis G.E."/>
            <person name="de Vos W.M."/>
            <person name="Barrangou R."/>
            <person name="Klaenhammer T.R."/>
            <person name="Caufield P.W."/>
            <person name="Cui Y."/>
            <person name="Zhang H."/>
            <person name="O'Toole P.W."/>
        </authorList>
    </citation>
    <scope>NUCLEOTIDE SEQUENCE [LARGE SCALE GENOMIC DNA]</scope>
    <source>
        <strain evidence="2 3">DSM 15946</strain>
    </source>
</reference>
<comment type="function">
    <text evidence="1">Catalyzes the epimerization of D-tagaturonate (D-TagA) to D-fructuronate (D-FruA).</text>
</comment>
<feature type="binding site" evidence="1">
    <location>
        <position position="184"/>
    </location>
    <ligand>
        <name>a divalent metal cation</name>
        <dbReference type="ChEBI" id="CHEBI:60240"/>
    </ligand>
</feature>
<feature type="binding site" evidence="1">
    <location>
        <position position="365"/>
    </location>
    <ligand>
        <name>a divalent metal cation</name>
        <dbReference type="ChEBI" id="CHEBI:60240"/>
    </ligand>
</feature>
<feature type="active site" description="Proton acceptor" evidence="1">
    <location>
        <position position="183"/>
    </location>
</feature>
<dbReference type="InterPro" id="IPR032586">
    <property type="entry name" value="UxaE"/>
</dbReference>
<dbReference type="AlphaFoldDB" id="A0A0R1UAD0"/>
<evidence type="ECO:0000313" key="3">
    <source>
        <dbReference type="Proteomes" id="UP000050816"/>
    </source>
</evidence>
<dbReference type="PATRIC" id="fig|1423760.3.peg.602"/>
<dbReference type="RefSeq" id="WP_056955458.1">
    <property type="nucleotide sequence ID" value="NZ_AZFK01000083.1"/>
</dbReference>
<dbReference type="GO" id="GO:0046872">
    <property type="term" value="F:metal ion binding"/>
    <property type="evidence" value="ECO:0007669"/>
    <property type="project" value="UniProtKB-UniRule"/>
</dbReference>
<proteinExistence type="inferred from homology"/>
<dbReference type="EMBL" id="AZFK01000083">
    <property type="protein sequence ID" value="KRL88024.1"/>
    <property type="molecule type" value="Genomic_DNA"/>
</dbReference>
<dbReference type="HAMAP" id="MF_02243">
    <property type="entry name" value="UxaE"/>
    <property type="match status" value="1"/>
</dbReference>
<accession>A0A0R1UAD0</accession>